<evidence type="ECO:0000256" key="3">
    <source>
        <dbReference type="ARBA" id="ARBA00022827"/>
    </source>
</evidence>
<dbReference type="InterPro" id="IPR036318">
    <property type="entry name" value="FAD-bd_PCMH-like_sf"/>
</dbReference>
<dbReference type="InterPro" id="IPR016167">
    <property type="entry name" value="FAD-bd_PCMH_sub1"/>
</dbReference>
<dbReference type="PANTHER" id="PTHR46568">
    <property type="entry name" value="ALKYLDIHYDROXYACETONEPHOSPHATE SYNTHASE, PEROXISOMAL"/>
    <property type="match status" value="1"/>
</dbReference>
<dbReference type="InterPro" id="IPR006094">
    <property type="entry name" value="Oxid_FAD_bind_N"/>
</dbReference>
<sequence length="480" mass="55064">MKKSGCLEKNQWYELEKIVGSEYVITDQSEKDVQSIDVWWMTRYCFFQQNNFPQPSVIVFPENTEQVKKIVQFCLINKIPYLARGGGAGDGGGSIPLYGGLVIDLKRMDKIIELNERSMTVRVQTGILQKHLEEFLNRKGYTMNHFPASFNTSTLGGFISTNGTGVLSSKYGKMSDMVHQLEVVLPNGNLFKSLPVRLHSTGPDYSRLFFGAEGTLGIITEALCKIYYLPEKRSFRAFLLSNLQKGIEAGRQIMVKGLNPCLLRLYDEYDTRHILQKQYGLEKEGCVLIIGFDGMKKIVEAQEEVSYLILEQNEGEDLGEKLAINWWNNRYRSYYPPLDYICEPWMTAVMDTVAPYEKIETIYWEMKKGVEEGFKPWNAIFHAHFSHWYDWGTSFYPTFLLKDFPSNPHKAIRLYNQILDICVQASIQNGGVVNEHHGIGMRFSRFMQDVSEENYNFSQIIKKALDPESLLNPGKLGLGE</sequence>
<feature type="domain" description="FAD-binding PCMH-type" evidence="7">
    <location>
        <begin position="51"/>
        <end position="229"/>
    </location>
</feature>
<gene>
    <name evidence="8" type="ORF">RT761_00683</name>
</gene>
<evidence type="ECO:0000256" key="4">
    <source>
        <dbReference type="PIRSR" id="PIRSR625650-1"/>
    </source>
</evidence>
<name>A0A7T1F2N1_ATRLM</name>
<evidence type="ECO:0000313" key="8">
    <source>
        <dbReference type="EMBL" id="QPM67480.1"/>
    </source>
</evidence>
<dbReference type="SUPFAM" id="SSF55103">
    <property type="entry name" value="FAD-linked oxidases, C-terminal domain"/>
    <property type="match status" value="1"/>
</dbReference>
<dbReference type="InterPro" id="IPR016164">
    <property type="entry name" value="FAD-linked_Oxase-like_C"/>
</dbReference>
<dbReference type="InterPro" id="IPR016166">
    <property type="entry name" value="FAD-bd_PCMH"/>
</dbReference>
<dbReference type="GO" id="GO:0008609">
    <property type="term" value="F:alkylglycerone-phosphate synthase activity"/>
    <property type="evidence" value="ECO:0007669"/>
    <property type="project" value="InterPro"/>
</dbReference>
<dbReference type="KEGG" id="alam:RT761_00683"/>
<keyword evidence="9" id="KW-1185">Reference proteome</keyword>
<accession>A0A7T1F2N1</accession>
<dbReference type="Gene3D" id="3.30.43.10">
    <property type="entry name" value="Uridine Diphospho-n-acetylenolpyruvylglucosamine Reductase, domain 2"/>
    <property type="match status" value="1"/>
</dbReference>
<feature type="site" description="Important for enzyme activity" evidence="6">
    <location>
        <position position="264"/>
    </location>
</feature>
<dbReference type="GO" id="GO:0008610">
    <property type="term" value="P:lipid biosynthetic process"/>
    <property type="evidence" value="ECO:0007669"/>
    <property type="project" value="InterPro"/>
</dbReference>
<dbReference type="AlphaFoldDB" id="A0A7T1F2N1"/>
<dbReference type="EMBL" id="CP065383">
    <property type="protein sequence ID" value="QPM67480.1"/>
    <property type="molecule type" value="Genomic_DNA"/>
</dbReference>
<organism evidence="8 9">
    <name type="scientific">Atribacter laminatus</name>
    <dbReference type="NCBI Taxonomy" id="2847778"/>
    <lineage>
        <taxon>Bacteria</taxon>
        <taxon>Pseudomonadati</taxon>
        <taxon>Atribacterota</taxon>
        <taxon>Atribacteria</taxon>
        <taxon>Atribacterales</taxon>
        <taxon>Atribacteraceae</taxon>
        <taxon>Atribacter</taxon>
    </lineage>
</organism>
<keyword evidence="3 5" id="KW-0274">FAD</keyword>
<dbReference type="InterPro" id="IPR016169">
    <property type="entry name" value="FAD-bd_PCMH_sub2"/>
</dbReference>
<comment type="similarity">
    <text evidence="1">Belongs to the FAD-binding oxidoreductase/transferase type 4 family.</text>
</comment>
<evidence type="ECO:0000256" key="6">
    <source>
        <dbReference type="PIRSR" id="PIRSR625650-4"/>
    </source>
</evidence>
<dbReference type="GO" id="GO:0071949">
    <property type="term" value="F:FAD binding"/>
    <property type="evidence" value="ECO:0007669"/>
    <property type="project" value="InterPro"/>
</dbReference>
<feature type="binding site" evidence="5">
    <location>
        <begin position="213"/>
        <end position="219"/>
    </location>
    <ligand>
        <name>FAD</name>
        <dbReference type="ChEBI" id="CHEBI:57692"/>
    </ligand>
</feature>
<dbReference type="Proteomes" id="UP000594463">
    <property type="component" value="Chromosome"/>
</dbReference>
<dbReference type="EC" id="1.-.-.-" evidence="8"/>
<comment type="cofactor">
    <cofactor evidence="5">
        <name>FAD</name>
        <dbReference type="ChEBI" id="CHEBI:57692"/>
    </cofactor>
</comment>
<evidence type="ECO:0000256" key="1">
    <source>
        <dbReference type="ARBA" id="ARBA00008000"/>
    </source>
</evidence>
<evidence type="ECO:0000313" key="9">
    <source>
        <dbReference type="Proteomes" id="UP000594463"/>
    </source>
</evidence>
<proteinExistence type="inferred from homology"/>
<dbReference type="RefSeq" id="WP_218112681.1">
    <property type="nucleotide sequence ID" value="NZ_CP065383.1"/>
</dbReference>
<keyword evidence="8" id="KW-0560">Oxidoreductase</keyword>
<evidence type="ECO:0000256" key="2">
    <source>
        <dbReference type="ARBA" id="ARBA00022630"/>
    </source>
</evidence>
<reference evidence="8 9" key="1">
    <citation type="journal article" date="2021" name="Nat. Commun.">
        <title>Isolation of a member of the candidate phylum Atribacteria reveals a unique cell membrane structure.</title>
        <authorList>
            <person name="Taiki K."/>
            <person name="Nobu M.K."/>
            <person name="Kusada H."/>
            <person name="Meng X.-Y."/>
            <person name="Hosoki N."/>
            <person name="Uematsu K."/>
            <person name="Yoshioka H."/>
            <person name="Kamagata Y."/>
            <person name="Tamaki H."/>
        </authorList>
    </citation>
    <scope>NUCLEOTIDE SEQUENCE [LARGE SCALE GENOMIC DNA]</scope>
    <source>
        <strain evidence="8 9">RT761</strain>
    </source>
</reference>
<evidence type="ECO:0000259" key="7">
    <source>
        <dbReference type="PROSITE" id="PS51387"/>
    </source>
</evidence>
<dbReference type="Pfam" id="PF02913">
    <property type="entry name" value="FAD-oxidase_C"/>
    <property type="match status" value="1"/>
</dbReference>
<dbReference type="InterPro" id="IPR004113">
    <property type="entry name" value="FAD-bd_oxidored_4_C"/>
</dbReference>
<keyword evidence="2" id="KW-0285">Flavoprotein</keyword>
<dbReference type="GO" id="GO:0016491">
    <property type="term" value="F:oxidoreductase activity"/>
    <property type="evidence" value="ECO:0007669"/>
    <property type="project" value="UniProtKB-KW"/>
</dbReference>
<dbReference type="InterPro" id="IPR025650">
    <property type="entry name" value="Alkyl-DHAP_Synthase"/>
</dbReference>
<dbReference type="PROSITE" id="PS51387">
    <property type="entry name" value="FAD_PCMH"/>
    <property type="match status" value="1"/>
</dbReference>
<dbReference type="PANTHER" id="PTHR46568:SF1">
    <property type="entry name" value="ALKYLDIHYDROXYACETONEPHOSPHATE SYNTHASE, PEROXISOMAL"/>
    <property type="match status" value="1"/>
</dbReference>
<dbReference type="Gene3D" id="3.30.70.3450">
    <property type="match status" value="2"/>
</dbReference>
<protein>
    <submittedName>
        <fullName evidence="8">Putative FAD-linked oxidoreductase</fullName>
        <ecNumber evidence="8">1.-.-.-</ecNumber>
    </submittedName>
</protein>
<dbReference type="Pfam" id="PF01565">
    <property type="entry name" value="FAD_binding_4"/>
    <property type="match status" value="1"/>
</dbReference>
<dbReference type="Gene3D" id="3.30.300.330">
    <property type="match status" value="1"/>
</dbReference>
<dbReference type="SUPFAM" id="SSF56176">
    <property type="entry name" value="FAD-binding/transporter-associated domain-like"/>
    <property type="match status" value="1"/>
</dbReference>
<evidence type="ECO:0000256" key="5">
    <source>
        <dbReference type="PIRSR" id="PIRSR625650-3"/>
    </source>
</evidence>
<feature type="active site" description="Proton donor/acceptor" evidence="4">
    <location>
        <position position="396"/>
    </location>
</feature>
<dbReference type="Gene3D" id="3.30.465.10">
    <property type="match status" value="1"/>
</dbReference>